<protein>
    <submittedName>
        <fullName evidence="1">Uncharacterized protein</fullName>
    </submittedName>
</protein>
<name>A0ACC3T6H9_LIPKO</name>
<proteinExistence type="predicted"/>
<evidence type="ECO:0000313" key="1">
    <source>
        <dbReference type="EMBL" id="KAK9239522.1"/>
    </source>
</evidence>
<gene>
    <name evidence="1" type="ORF">V1525DRAFT_386594</name>
</gene>
<comment type="caution">
    <text evidence="1">The sequence shown here is derived from an EMBL/GenBank/DDBJ whole genome shotgun (WGS) entry which is preliminary data.</text>
</comment>
<accession>A0ACC3T6H9</accession>
<organism evidence="1 2">
    <name type="scientific">Lipomyces kononenkoae</name>
    <name type="common">Yeast</name>
    <dbReference type="NCBI Taxonomy" id="34357"/>
    <lineage>
        <taxon>Eukaryota</taxon>
        <taxon>Fungi</taxon>
        <taxon>Dikarya</taxon>
        <taxon>Ascomycota</taxon>
        <taxon>Saccharomycotina</taxon>
        <taxon>Lipomycetes</taxon>
        <taxon>Lipomycetales</taxon>
        <taxon>Lipomycetaceae</taxon>
        <taxon>Lipomyces</taxon>
    </lineage>
</organism>
<reference evidence="2" key="1">
    <citation type="journal article" date="2024" name="Front. Bioeng. Biotechnol.">
        <title>Genome-scale model development and genomic sequencing of the oleaginous clade Lipomyces.</title>
        <authorList>
            <person name="Czajka J.J."/>
            <person name="Han Y."/>
            <person name="Kim J."/>
            <person name="Mondo S.J."/>
            <person name="Hofstad B.A."/>
            <person name="Robles A."/>
            <person name="Haridas S."/>
            <person name="Riley R."/>
            <person name="LaButti K."/>
            <person name="Pangilinan J."/>
            <person name="Andreopoulos W."/>
            <person name="Lipzen A."/>
            <person name="Yan J."/>
            <person name="Wang M."/>
            <person name="Ng V."/>
            <person name="Grigoriev I.V."/>
            <person name="Spatafora J.W."/>
            <person name="Magnuson J.K."/>
            <person name="Baker S.E."/>
            <person name="Pomraning K.R."/>
        </authorList>
    </citation>
    <scope>NUCLEOTIDE SEQUENCE [LARGE SCALE GENOMIC DNA]</scope>
    <source>
        <strain evidence="2">CBS 7786</strain>
    </source>
</reference>
<sequence>MDSGFGQKEKAEEVKREVRSAAARRRGTLPMDVLEPIAAEPDKDTGLATSGLSRQSASTKCPPFRAEPTLDSSPGWTSTHTRPSTEPTSGNAHPD</sequence>
<evidence type="ECO:0000313" key="2">
    <source>
        <dbReference type="Proteomes" id="UP001433508"/>
    </source>
</evidence>
<keyword evidence="2" id="KW-1185">Reference proteome</keyword>
<dbReference type="Proteomes" id="UP001433508">
    <property type="component" value="Unassembled WGS sequence"/>
</dbReference>
<dbReference type="EMBL" id="MU971346">
    <property type="protein sequence ID" value="KAK9239522.1"/>
    <property type="molecule type" value="Genomic_DNA"/>
</dbReference>